<dbReference type="Gene3D" id="3.90.226.10">
    <property type="entry name" value="2-enoyl-CoA Hydratase, Chain A, domain 1"/>
    <property type="match status" value="1"/>
</dbReference>
<comment type="similarity">
    <text evidence="1">Belongs to the peptidase S49 family.</text>
</comment>
<dbReference type="PANTHER" id="PTHR33209:SF1">
    <property type="entry name" value="PEPTIDASE S49 DOMAIN-CONTAINING PROTEIN"/>
    <property type="match status" value="1"/>
</dbReference>
<protein>
    <submittedName>
        <fullName evidence="5">Protease-like protein, putative</fullName>
    </submittedName>
</protein>
<dbReference type="SUPFAM" id="SSF52096">
    <property type="entry name" value="ClpP/crotonase"/>
    <property type="match status" value="1"/>
</dbReference>
<organism evidence="5 7">
    <name type="scientific">Medicago truncatula</name>
    <name type="common">Barrel medic</name>
    <name type="synonym">Medicago tribuloides</name>
    <dbReference type="NCBI Taxonomy" id="3880"/>
    <lineage>
        <taxon>Eukaryota</taxon>
        <taxon>Viridiplantae</taxon>
        <taxon>Streptophyta</taxon>
        <taxon>Embryophyta</taxon>
        <taxon>Tracheophyta</taxon>
        <taxon>Spermatophyta</taxon>
        <taxon>Magnoliopsida</taxon>
        <taxon>eudicotyledons</taxon>
        <taxon>Gunneridae</taxon>
        <taxon>Pentapetalae</taxon>
        <taxon>rosids</taxon>
        <taxon>fabids</taxon>
        <taxon>Fabales</taxon>
        <taxon>Fabaceae</taxon>
        <taxon>Papilionoideae</taxon>
        <taxon>50 kb inversion clade</taxon>
        <taxon>NPAAA clade</taxon>
        <taxon>Hologalegina</taxon>
        <taxon>IRL clade</taxon>
        <taxon>Trifolieae</taxon>
        <taxon>Medicago</taxon>
    </lineage>
</organism>
<keyword evidence="4" id="KW-0720">Serine protease</keyword>
<proteinExistence type="inferred from homology"/>
<gene>
    <name evidence="5" type="ordered locus">MTR_5g083090</name>
</gene>
<evidence type="ECO:0000313" key="5">
    <source>
        <dbReference type="EMBL" id="AES99636.1"/>
    </source>
</evidence>
<dbReference type="GO" id="GO:0008236">
    <property type="term" value="F:serine-type peptidase activity"/>
    <property type="evidence" value="ECO:0007669"/>
    <property type="project" value="UniProtKB-KW"/>
</dbReference>
<dbReference type="PaxDb" id="3880-AES99636"/>
<keyword evidence="7" id="KW-1185">Reference proteome</keyword>
<dbReference type="EnsemblPlants" id="AES99636">
    <property type="protein sequence ID" value="AES99636"/>
    <property type="gene ID" value="MTR_5g083090"/>
</dbReference>
<dbReference type="Proteomes" id="UP000002051">
    <property type="component" value="Chromosome 5"/>
</dbReference>
<dbReference type="HOGENOM" id="CLU_1663392_0_0_1"/>
<dbReference type="STRING" id="3880.G7K276"/>
<sequence length="159" mass="18164">MVALPLERFQYGRSVLKINLQGKISDQLTAILCNSNVLSLSEICDNFLKAACISAVYLHIHSLDCGWAELDEIRKQISNFKKSGKTVVAYVLSIQPKEYYLCLRLYDNDLYDNLYGNPYHYVEDSSEARRDSSEAQDRTEAETALLHNIYSNWLVKVSS</sequence>
<dbReference type="eggNOG" id="ENOG502QQH5">
    <property type="taxonomic scope" value="Eukaryota"/>
</dbReference>
<reference evidence="5 7" key="1">
    <citation type="journal article" date="2011" name="Nature">
        <title>The Medicago genome provides insight into the evolution of rhizobial symbioses.</title>
        <authorList>
            <person name="Young N.D."/>
            <person name="Debelle F."/>
            <person name="Oldroyd G.E."/>
            <person name="Geurts R."/>
            <person name="Cannon S.B."/>
            <person name="Udvardi M.K."/>
            <person name="Benedito V.A."/>
            <person name="Mayer K.F."/>
            <person name="Gouzy J."/>
            <person name="Schoof H."/>
            <person name="Van de Peer Y."/>
            <person name="Proost S."/>
            <person name="Cook D.R."/>
            <person name="Meyers B.C."/>
            <person name="Spannagl M."/>
            <person name="Cheung F."/>
            <person name="De Mita S."/>
            <person name="Krishnakumar V."/>
            <person name="Gundlach H."/>
            <person name="Zhou S."/>
            <person name="Mudge J."/>
            <person name="Bharti A.K."/>
            <person name="Murray J.D."/>
            <person name="Naoumkina M.A."/>
            <person name="Rosen B."/>
            <person name="Silverstein K.A."/>
            <person name="Tang H."/>
            <person name="Rombauts S."/>
            <person name="Zhao P.X."/>
            <person name="Zhou P."/>
            <person name="Barbe V."/>
            <person name="Bardou P."/>
            <person name="Bechner M."/>
            <person name="Bellec A."/>
            <person name="Berger A."/>
            <person name="Berges H."/>
            <person name="Bidwell S."/>
            <person name="Bisseling T."/>
            <person name="Choisne N."/>
            <person name="Couloux A."/>
            <person name="Denny R."/>
            <person name="Deshpande S."/>
            <person name="Dai X."/>
            <person name="Doyle J.J."/>
            <person name="Dudez A.M."/>
            <person name="Farmer A.D."/>
            <person name="Fouteau S."/>
            <person name="Franken C."/>
            <person name="Gibelin C."/>
            <person name="Gish J."/>
            <person name="Goldstein S."/>
            <person name="Gonzalez A.J."/>
            <person name="Green P.J."/>
            <person name="Hallab A."/>
            <person name="Hartog M."/>
            <person name="Hua A."/>
            <person name="Humphray S.J."/>
            <person name="Jeong D.H."/>
            <person name="Jing Y."/>
            <person name="Jocker A."/>
            <person name="Kenton S.M."/>
            <person name="Kim D.J."/>
            <person name="Klee K."/>
            <person name="Lai H."/>
            <person name="Lang C."/>
            <person name="Lin S."/>
            <person name="Macmil S.L."/>
            <person name="Magdelenat G."/>
            <person name="Matthews L."/>
            <person name="McCorrison J."/>
            <person name="Monaghan E.L."/>
            <person name="Mun J.H."/>
            <person name="Najar F.Z."/>
            <person name="Nicholson C."/>
            <person name="Noirot C."/>
            <person name="O'Bleness M."/>
            <person name="Paule C.R."/>
            <person name="Poulain J."/>
            <person name="Prion F."/>
            <person name="Qin B."/>
            <person name="Qu C."/>
            <person name="Retzel E.F."/>
            <person name="Riddle C."/>
            <person name="Sallet E."/>
            <person name="Samain S."/>
            <person name="Samson N."/>
            <person name="Sanders I."/>
            <person name="Saurat O."/>
            <person name="Scarpelli C."/>
            <person name="Schiex T."/>
            <person name="Segurens B."/>
            <person name="Severin A.J."/>
            <person name="Sherrier D.J."/>
            <person name="Shi R."/>
            <person name="Sims S."/>
            <person name="Singer S.R."/>
            <person name="Sinharoy S."/>
            <person name="Sterck L."/>
            <person name="Viollet A."/>
            <person name="Wang B.B."/>
            <person name="Wang K."/>
            <person name="Wang M."/>
            <person name="Wang X."/>
            <person name="Warfsmann J."/>
            <person name="Weissenbach J."/>
            <person name="White D.D."/>
            <person name="White J.D."/>
            <person name="Wiley G.B."/>
            <person name="Wincker P."/>
            <person name="Xing Y."/>
            <person name="Yang L."/>
            <person name="Yao Z."/>
            <person name="Ying F."/>
            <person name="Zhai J."/>
            <person name="Zhou L."/>
            <person name="Zuber A."/>
            <person name="Denarie J."/>
            <person name="Dixon R.A."/>
            <person name="May G.D."/>
            <person name="Schwartz D.C."/>
            <person name="Rogers J."/>
            <person name="Quetier F."/>
            <person name="Town C.D."/>
            <person name="Roe B.A."/>
        </authorList>
    </citation>
    <scope>NUCLEOTIDE SEQUENCE [LARGE SCALE GENOMIC DNA]</scope>
    <source>
        <strain evidence="5">A17</strain>
        <strain evidence="6 7">cv. Jemalong A17</strain>
    </source>
</reference>
<keyword evidence="2 5" id="KW-0645">Protease</keyword>
<dbReference type="EMBL" id="CM001221">
    <property type="protein sequence ID" value="AES99636.1"/>
    <property type="molecule type" value="Genomic_DNA"/>
</dbReference>
<dbReference type="InterPro" id="IPR029045">
    <property type="entry name" value="ClpP/crotonase-like_dom_sf"/>
</dbReference>
<evidence type="ECO:0000256" key="3">
    <source>
        <dbReference type="ARBA" id="ARBA00022801"/>
    </source>
</evidence>
<reference evidence="6" key="3">
    <citation type="submission" date="2015-04" db="UniProtKB">
        <authorList>
            <consortium name="EnsemblPlants"/>
        </authorList>
    </citation>
    <scope>IDENTIFICATION</scope>
    <source>
        <strain evidence="6">cv. Jemalong A17</strain>
    </source>
</reference>
<evidence type="ECO:0000256" key="2">
    <source>
        <dbReference type="ARBA" id="ARBA00022670"/>
    </source>
</evidence>
<evidence type="ECO:0000256" key="4">
    <source>
        <dbReference type="ARBA" id="ARBA00022825"/>
    </source>
</evidence>
<dbReference type="PANTHER" id="PTHR33209">
    <property type="entry name" value="PROTEASE 4"/>
    <property type="match status" value="1"/>
</dbReference>
<accession>G7K276</accession>
<evidence type="ECO:0000313" key="7">
    <source>
        <dbReference type="Proteomes" id="UP000002051"/>
    </source>
</evidence>
<reference evidence="5 7" key="2">
    <citation type="journal article" date="2014" name="BMC Genomics">
        <title>An improved genome release (version Mt4.0) for the model legume Medicago truncatula.</title>
        <authorList>
            <person name="Tang H."/>
            <person name="Krishnakumar V."/>
            <person name="Bidwell S."/>
            <person name="Rosen B."/>
            <person name="Chan A."/>
            <person name="Zhou S."/>
            <person name="Gentzbittel L."/>
            <person name="Childs K.L."/>
            <person name="Yandell M."/>
            <person name="Gundlach H."/>
            <person name="Mayer K.F."/>
            <person name="Schwartz D.C."/>
            <person name="Town C.D."/>
        </authorList>
    </citation>
    <scope>GENOME REANNOTATION</scope>
    <source>
        <strain evidence="6 7">cv. Jemalong A17</strain>
    </source>
</reference>
<dbReference type="GO" id="GO:0006508">
    <property type="term" value="P:proteolysis"/>
    <property type="evidence" value="ECO:0007669"/>
    <property type="project" value="UniProtKB-KW"/>
</dbReference>
<keyword evidence="3" id="KW-0378">Hydrolase</keyword>
<evidence type="ECO:0000313" key="6">
    <source>
        <dbReference type="EnsemblPlants" id="AES99636"/>
    </source>
</evidence>
<evidence type="ECO:0000256" key="1">
    <source>
        <dbReference type="ARBA" id="ARBA00008683"/>
    </source>
</evidence>
<name>G7K276_MEDTR</name>
<dbReference type="AlphaFoldDB" id="G7K276"/>